<name>X1NV39_9ZZZZ</name>
<evidence type="ECO:0000313" key="1">
    <source>
        <dbReference type="EMBL" id="GAI47453.1"/>
    </source>
</evidence>
<comment type="caution">
    <text evidence="1">The sequence shown here is derived from an EMBL/GenBank/DDBJ whole genome shotgun (WGS) entry which is preliminary data.</text>
</comment>
<protein>
    <submittedName>
        <fullName evidence="1">Uncharacterized protein</fullName>
    </submittedName>
</protein>
<organism evidence="1">
    <name type="scientific">marine sediment metagenome</name>
    <dbReference type="NCBI Taxonomy" id="412755"/>
    <lineage>
        <taxon>unclassified sequences</taxon>
        <taxon>metagenomes</taxon>
        <taxon>ecological metagenomes</taxon>
    </lineage>
</organism>
<dbReference type="AlphaFoldDB" id="X1NV39"/>
<dbReference type="EMBL" id="BARV01041027">
    <property type="protein sequence ID" value="GAI47453.1"/>
    <property type="molecule type" value="Genomic_DNA"/>
</dbReference>
<gene>
    <name evidence="1" type="ORF">S06H3_62291</name>
</gene>
<reference evidence="1" key="1">
    <citation type="journal article" date="2014" name="Front. Microbiol.">
        <title>High frequency of phylogenetically diverse reductive dehalogenase-homologous genes in deep subseafloor sedimentary metagenomes.</title>
        <authorList>
            <person name="Kawai M."/>
            <person name="Futagami T."/>
            <person name="Toyoda A."/>
            <person name="Takaki Y."/>
            <person name="Nishi S."/>
            <person name="Hori S."/>
            <person name="Arai W."/>
            <person name="Tsubouchi T."/>
            <person name="Morono Y."/>
            <person name="Uchiyama I."/>
            <person name="Ito T."/>
            <person name="Fujiyama A."/>
            <person name="Inagaki F."/>
            <person name="Takami H."/>
        </authorList>
    </citation>
    <scope>NUCLEOTIDE SEQUENCE</scope>
    <source>
        <strain evidence="1">Expedition CK06-06</strain>
    </source>
</reference>
<sequence length="88" mass="10661">MKIDKKIIIKVLKKERAKEEAIRKRNEYLLEECLQQSYYTYKKDWSRASEALGKEEDCNLPPSTSERLNRLFKDFLLELRIDFFTNIQ</sequence>
<accession>X1NV39</accession>
<proteinExistence type="predicted"/>